<comment type="caution">
    <text evidence="1">The sequence shown here is derived from an EMBL/GenBank/DDBJ whole genome shotgun (WGS) entry which is preliminary data.</text>
</comment>
<dbReference type="EMBL" id="BJYJ01000022">
    <property type="protein sequence ID" value="GEN77358.1"/>
    <property type="molecule type" value="Genomic_DNA"/>
</dbReference>
<proteinExistence type="predicted"/>
<gene>
    <name evidence="1" type="ORF">CHA01nite_30980</name>
</gene>
<organism evidence="1 2">
    <name type="scientific">Chryseobacterium hagamense</name>
    <dbReference type="NCBI Taxonomy" id="395935"/>
    <lineage>
        <taxon>Bacteria</taxon>
        <taxon>Pseudomonadati</taxon>
        <taxon>Bacteroidota</taxon>
        <taxon>Flavobacteriia</taxon>
        <taxon>Flavobacteriales</taxon>
        <taxon>Weeksellaceae</taxon>
        <taxon>Chryseobacterium group</taxon>
        <taxon>Chryseobacterium</taxon>
    </lineage>
</organism>
<evidence type="ECO:0000313" key="2">
    <source>
        <dbReference type="Proteomes" id="UP000321863"/>
    </source>
</evidence>
<keyword evidence="2" id="KW-1185">Reference proteome</keyword>
<name>A0A511YQA4_9FLAO</name>
<dbReference type="Proteomes" id="UP000321863">
    <property type="component" value="Unassembled WGS sequence"/>
</dbReference>
<reference evidence="1 2" key="1">
    <citation type="submission" date="2019-07" db="EMBL/GenBank/DDBJ databases">
        <title>Whole genome shotgun sequence of Chryseobacterium hagamense NBRC 105253.</title>
        <authorList>
            <person name="Hosoyama A."/>
            <person name="Uohara A."/>
            <person name="Ohji S."/>
            <person name="Ichikawa N."/>
        </authorList>
    </citation>
    <scope>NUCLEOTIDE SEQUENCE [LARGE SCALE GENOMIC DNA]</scope>
    <source>
        <strain evidence="1 2">NBRC 105253</strain>
    </source>
</reference>
<dbReference type="AlphaFoldDB" id="A0A511YQA4"/>
<accession>A0A511YQA4</accession>
<evidence type="ECO:0000313" key="1">
    <source>
        <dbReference type="EMBL" id="GEN77358.1"/>
    </source>
</evidence>
<protein>
    <submittedName>
        <fullName evidence="1">Uncharacterized protein</fullName>
    </submittedName>
</protein>
<sequence>MKHDYFPKEISGNIYDINIVKGGTLYLKVESTSKDDEITIRNSNFVLNHIKKGVFITKLTNSNKCYIIKGDSIM</sequence>